<dbReference type="InterPro" id="IPR016162">
    <property type="entry name" value="Ald_DH_N"/>
</dbReference>
<keyword evidence="7" id="KW-1185">Reference proteome</keyword>
<proteinExistence type="inferred from homology"/>
<dbReference type="Gene3D" id="3.40.605.10">
    <property type="entry name" value="Aldehyde Dehydrogenase, Chain A, domain 1"/>
    <property type="match status" value="1"/>
</dbReference>
<evidence type="ECO:0000256" key="3">
    <source>
        <dbReference type="PROSITE-ProRule" id="PRU10007"/>
    </source>
</evidence>
<evidence type="ECO:0000256" key="4">
    <source>
        <dbReference type="RuleBase" id="RU003345"/>
    </source>
</evidence>
<evidence type="ECO:0000256" key="2">
    <source>
        <dbReference type="ARBA" id="ARBA00023002"/>
    </source>
</evidence>
<evidence type="ECO:0000313" key="6">
    <source>
        <dbReference type="EMBL" id="TPD60655.1"/>
    </source>
</evidence>
<dbReference type="AlphaFoldDB" id="A0A501PK61"/>
<dbReference type="RefSeq" id="WP_139940242.1">
    <property type="nucleotide sequence ID" value="NZ_JBHSYP010000008.1"/>
</dbReference>
<dbReference type="Proteomes" id="UP000319148">
    <property type="component" value="Unassembled WGS sequence"/>
</dbReference>
<dbReference type="GO" id="GO:0016620">
    <property type="term" value="F:oxidoreductase activity, acting on the aldehyde or oxo group of donors, NAD or NADP as acceptor"/>
    <property type="evidence" value="ECO:0007669"/>
    <property type="project" value="InterPro"/>
</dbReference>
<protein>
    <submittedName>
        <fullName evidence="6">Aldehyde dehydrogenase family protein</fullName>
    </submittedName>
</protein>
<comment type="similarity">
    <text evidence="1 4">Belongs to the aldehyde dehydrogenase family.</text>
</comment>
<dbReference type="EMBL" id="VFIY01000006">
    <property type="protein sequence ID" value="TPD60655.1"/>
    <property type="molecule type" value="Genomic_DNA"/>
</dbReference>
<accession>A0A501PK61</accession>
<evidence type="ECO:0000313" key="7">
    <source>
        <dbReference type="Proteomes" id="UP000319148"/>
    </source>
</evidence>
<feature type="active site" evidence="3">
    <location>
        <position position="229"/>
    </location>
</feature>
<dbReference type="OrthoDB" id="9812625at2"/>
<dbReference type="PROSITE" id="PS00687">
    <property type="entry name" value="ALDEHYDE_DEHYDR_GLU"/>
    <property type="match status" value="1"/>
</dbReference>
<dbReference type="Pfam" id="PF00171">
    <property type="entry name" value="Aldedh"/>
    <property type="match status" value="1"/>
</dbReference>
<feature type="domain" description="Aldehyde dehydrogenase" evidence="5">
    <location>
        <begin position="4"/>
        <end position="453"/>
    </location>
</feature>
<evidence type="ECO:0000259" key="5">
    <source>
        <dbReference type="Pfam" id="PF00171"/>
    </source>
</evidence>
<dbReference type="Gene3D" id="3.40.309.10">
    <property type="entry name" value="Aldehyde Dehydrogenase, Chain A, domain 2"/>
    <property type="match status" value="1"/>
</dbReference>
<dbReference type="InterPro" id="IPR016163">
    <property type="entry name" value="Ald_DH_C"/>
</dbReference>
<evidence type="ECO:0000256" key="1">
    <source>
        <dbReference type="ARBA" id="ARBA00009986"/>
    </source>
</evidence>
<name>A0A501PK61_9PROT</name>
<gene>
    <name evidence="6" type="ORF">FIV46_07980</name>
</gene>
<dbReference type="InterPro" id="IPR029510">
    <property type="entry name" value="Ald_DH_CS_GLU"/>
</dbReference>
<keyword evidence="2 4" id="KW-0560">Oxidoreductase</keyword>
<comment type="caution">
    <text evidence="6">The sequence shown here is derived from an EMBL/GenBank/DDBJ whole genome shotgun (WGS) entry which is preliminary data.</text>
</comment>
<dbReference type="SUPFAM" id="SSF53720">
    <property type="entry name" value="ALDH-like"/>
    <property type="match status" value="1"/>
</dbReference>
<dbReference type="InterPro" id="IPR016161">
    <property type="entry name" value="Ald_DH/histidinol_DH"/>
</dbReference>
<sequence>MSDFQIVSPVDGSIYANCRYAERGEIMKAVEAGKEAFKSWKVTPFDERVDVIRNFVAEVVKRREKLAELVTWQMGRPFWQADEAGRLEVVADVLVENAREVLKPVNEKSDPDVKRVIEPEPLGVCLSICAWNYPVAMTASLILAPLLMGNVVIFKHAPQTALIADVFGEAAKASGMPEGIFQTMHMAHADAEALIGSGELGLVQFIGSARGGHAVYDAGRGTFTQYGLELGGKDPVYLRSDVQIDRIMGDLLEGCYGNAGQSCCSVERIYVHKDLYGRFVDAFTEATAGVTLGHPIEEKTFIGPLVSATAANRVKGLVSEAVGKGAKALLPSGKSPLVGDGTAYMEPQILVDVDHSMAIMKEETFGPVMPVMSVESDEEAVALMNDSQYGLTAAIWSNDIDRAVALGHQVESGTFYVNRCDHADLYLPFGGVKESGIGRSYGLKGLEELVTTRSFHIRTLG</sequence>
<dbReference type="FunFam" id="3.40.309.10:FF:000009">
    <property type="entry name" value="Aldehyde dehydrogenase A"/>
    <property type="match status" value="1"/>
</dbReference>
<dbReference type="PANTHER" id="PTHR11699">
    <property type="entry name" value="ALDEHYDE DEHYDROGENASE-RELATED"/>
    <property type="match status" value="1"/>
</dbReference>
<reference evidence="7" key="1">
    <citation type="submission" date="2019-06" db="EMBL/GenBank/DDBJ databases">
        <title>The complete genome of Emcibacter congregatus ZYLT.</title>
        <authorList>
            <person name="Zhao Z."/>
        </authorList>
    </citation>
    <scope>NUCLEOTIDE SEQUENCE [LARGE SCALE GENOMIC DNA]</scope>
    <source>
        <strain evidence="7">MCCC 1A06723</strain>
    </source>
</reference>
<organism evidence="6 7">
    <name type="scientific">Emcibacter nanhaiensis</name>
    <dbReference type="NCBI Taxonomy" id="1505037"/>
    <lineage>
        <taxon>Bacteria</taxon>
        <taxon>Pseudomonadati</taxon>
        <taxon>Pseudomonadota</taxon>
        <taxon>Alphaproteobacteria</taxon>
        <taxon>Emcibacterales</taxon>
        <taxon>Emcibacteraceae</taxon>
        <taxon>Emcibacter</taxon>
    </lineage>
</organism>
<dbReference type="InterPro" id="IPR015590">
    <property type="entry name" value="Aldehyde_DH_dom"/>
</dbReference>